<protein>
    <submittedName>
        <fullName evidence="2">M protein</fullName>
    </submittedName>
</protein>
<feature type="non-terminal residue" evidence="2">
    <location>
        <position position="1"/>
    </location>
</feature>
<name>Q8RN66_STREQ</name>
<gene>
    <name evidence="2" type="primary">emm</name>
</gene>
<reference evidence="2" key="1">
    <citation type="submission" date="2002-02" db="EMBL/GenBank/DDBJ databases">
        <title>Novel emm gene of GGS.</title>
        <authorList>
            <person name="Pimtanothai N."/>
            <person name="Orataiwun P."/>
            <person name="Nunthapisud P."/>
        </authorList>
    </citation>
    <scope>NUCLEOTIDE SEQUENCE</scope>
    <source>
        <strain evidence="2">NSRT14</strain>
    </source>
</reference>
<evidence type="ECO:0000313" key="2">
    <source>
        <dbReference type="EMBL" id="AAL87726.1"/>
    </source>
</evidence>
<proteinExistence type="predicted"/>
<feature type="non-terminal residue" evidence="2">
    <location>
        <position position="57"/>
    </location>
</feature>
<organism evidence="2">
    <name type="scientific">Streptococcus dysgalactiae subsp. equisimilis</name>
    <name type="common">Streptococcus equisimilis</name>
    <dbReference type="NCBI Taxonomy" id="119602"/>
    <lineage>
        <taxon>Bacteria</taxon>
        <taxon>Bacillati</taxon>
        <taxon>Bacillota</taxon>
        <taxon>Bacilli</taxon>
        <taxon>Lactobacillales</taxon>
        <taxon>Streptococcaceae</taxon>
        <taxon>Streptococcus</taxon>
    </lineage>
</organism>
<dbReference type="AlphaFoldDB" id="Q8RN66"/>
<accession>Q8RN66</accession>
<sequence length="57" mass="6403">LGAGLASQTEVKAEISAAQYKQKEAEEDRASKLERKLHQLSSEFTHLEMLMEDIQKG</sequence>
<feature type="coiled-coil region" evidence="1">
    <location>
        <begin position="23"/>
        <end position="50"/>
    </location>
</feature>
<dbReference type="EMBL" id="AF485850">
    <property type="protein sequence ID" value="AAL87726.1"/>
    <property type="molecule type" value="Genomic_DNA"/>
</dbReference>
<keyword evidence="1" id="KW-0175">Coiled coil</keyword>
<evidence type="ECO:0000256" key="1">
    <source>
        <dbReference type="SAM" id="Coils"/>
    </source>
</evidence>